<evidence type="ECO:0000313" key="3">
    <source>
        <dbReference type="Proteomes" id="UP000287651"/>
    </source>
</evidence>
<feature type="region of interest" description="Disordered" evidence="1">
    <location>
        <begin position="47"/>
        <end position="129"/>
    </location>
</feature>
<organism evidence="2 3">
    <name type="scientific">Ensete ventricosum</name>
    <name type="common">Abyssinian banana</name>
    <name type="synonym">Musa ensete</name>
    <dbReference type="NCBI Taxonomy" id="4639"/>
    <lineage>
        <taxon>Eukaryota</taxon>
        <taxon>Viridiplantae</taxon>
        <taxon>Streptophyta</taxon>
        <taxon>Embryophyta</taxon>
        <taxon>Tracheophyta</taxon>
        <taxon>Spermatophyta</taxon>
        <taxon>Magnoliopsida</taxon>
        <taxon>Liliopsida</taxon>
        <taxon>Zingiberales</taxon>
        <taxon>Musaceae</taxon>
        <taxon>Ensete</taxon>
    </lineage>
</organism>
<dbReference type="EMBL" id="AMZH03005353">
    <property type="protein sequence ID" value="RRT66639.1"/>
    <property type="molecule type" value="Genomic_DNA"/>
</dbReference>
<accession>A0A426ZRK3</accession>
<feature type="compositionally biased region" description="Polar residues" evidence="1">
    <location>
        <begin position="60"/>
        <end position="78"/>
    </location>
</feature>
<evidence type="ECO:0000256" key="1">
    <source>
        <dbReference type="SAM" id="MobiDB-lite"/>
    </source>
</evidence>
<reference evidence="2 3" key="1">
    <citation type="journal article" date="2014" name="Agronomy (Basel)">
        <title>A Draft Genome Sequence for Ensete ventricosum, the Drought-Tolerant Tree Against Hunger.</title>
        <authorList>
            <person name="Harrison J."/>
            <person name="Moore K.A."/>
            <person name="Paszkiewicz K."/>
            <person name="Jones T."/>
            <person name="Grant M."/>
            <person name="Ambacheew D."/>
            <person name="Muzemil S."/>
            <person name="Studholme D.J."/>
        </authorList>
    </citation>
    <scope>NUCLEOTIDE SEQUENCE [LARGE SCALE GENOMIC DNA]</scope>
</reference>
<sequence>MHPLRFPNSGIRAKVFVRKIDFKLRVMRLYRVESFYAFLLRFRSEGSEEEGLPPMASPHAGSTTHGQDATKASPQGRQSPVARRPQRGRLQDGACKWRSPATSSQGSATRGQATSGGCPWRACKGGDRQ</sequence>
<gene>
    <name evidence="2" type="ORF">B296_00031248</name>
</gene>
<evidence type="ECO:0000313" key="2">
    <source>
        <dbReference type="EMBL" id="RRT66639.1"/>
    </source>
</evidence>
<feature type="compositionally biased region" description="Polar residues" evidence="1">
    <location>
        <begin position="100"/>
        <end position="115"/>
    </location>
</feature>
<comment type="caution">
    <text evidence="2">The sequence shown here is derived from an EMBL/GenBank/DDBJ whole genome shotgun (WGS) entry which is preliminary data.</text>
</comment>
<name>A0A426ZRK3_ENSVE</name>
<dbReference type="Proteomes" id="UP000287651">
    <property type="component" value="Unassembled WGS sequence"/>
</dbReference>
<dbReference type="AlphaFoldDB" id="A0A426ZRK3"/>
<proteinExistence type="predicted"/>
<protein>
    <submittedName>
        <fullName evidence="2">Uncharacterized protein</fullName>
    </submittedName>
</protein>